<feature type="compositionally biased region" description="Low complexity" evidence="1">
    <location>
        <begin position="125"/>
        <end position="147"/>
    </location>
</feature>
<evidence type="ECO:0000313" key="4">
    <source>
        <dbReference type="Proteomes" id="UP000664277"/>
    </source>
</evidence>
<reference evidence="3" key="1">
    <citation type="submission" date="2021-02" db="EMBL/GenBank/DDBJ databases">
        <title>Genome-Resolved Metagenomics of a Microbial Community Performing Photosynthetic Biological Nutrient Removal.</title>
        <authorList>
            <person name="Mcdaniel E.A."/>
        </authorList>
    </citation>
    <scope>NUCLEOTIDE SEQUENCE</scope>
    <source>
        <strain evidence="3">UWPOB_OBS1</strain>
    </source>
</reference>
<organism evidence="3 4">
    <name type="scientific">Candidatus Obscuribacter phosphatis</name>
    <dbReference type="NCBI Taxonomy" id="1906157"/>
    <lineage>
        <taxon>Bacteria</taxon>
        <taxon>Bacillati</taxon>
        <taxon>Candidatus Melainabacteria</taxon>
        <taxon>Candidatus Obscuribacterales</taxon>
        <taxon>Candidatus Obscuribacteraceae</taxon>
        <taxon>Candidatus Obscuribacter</taxon>
    </lineage>
</organism>
<keyword evidence="2" id="KW-0812">Transmembrane</keyword>
<keyword evidence="2" id="KW-0472">Membrane</keyword>
<comment type="caution">
    <text evidence="3">The sequence shown here is derived from an EMBL/GenBank/DDBJ whole genome shotgun (WGS) entry which is preliminary data.</text>
</comment>
<evidence type="ECO:0000256" key="1">
    <source>
        <dbReference type="SAM" id="MobiDB-lite"/>
    </source>
</evidence>
<proteinExistence type="predicted"/>
<feature type="transmembrane region" description="Helical" evidence="2">
    <location>
        <begin position="83"/>
        <end position="103"/>
    </location>
</feature>
<dbReference type="Proteomes" id="UP000664277">
    <property type="component" value="Unassembled WGS sequence"/>
</dbReference>
<dbReference type="EMBL" id="JAFLCK010000030">
    <property type="protein sequence ID" value="MBN8662097.1"/>
    <property type="molecule type" value="Genomic_DNA"/>
</dbReference>
<feature type="transmembrane region" description="Helical" evidence="2">
    <location>
        <begin position="52"/>
        <end position="77"/>
    </location>
</feature>
<evidence type="ECO:0000313" key="3">
    <source>
        <dbReference type="EMBL" id="MBN8662097.1"/>
    </source>
</evidence>
<gene>
    <name evidence="3" type="ORF">J0M35_17145</name>
</gene>
<sequence>MAGYVALDGILKEGGNSPLWLTWAVFVALLSLTPLYVCYVKTEPPGIVSSKTFYWLASTLAFAVWVFALGGPFAATFAWYKPVYGSVLLILTTLTLPVFESIFYKGTPPSPPVVPPASSASLSQVPAQAPMQAPSQAPVAVVPPVAQTKGQSSGPQPGAPSEPSIEPSIDPSVDPSAGQNSPAEPGKPK</sequence>
<feature type="compositionally biased region" description="Low complexity" evidence="1">
    <location>
        <begin position="161"/>
        <end position="176"/>
    </location>
</feature>
<feature type="transmembrane region" description="Helical" evidence="2">
    <location>
        <begin position="20"/>
        <end position="40"/>
    </location>
</feature>
<accession>A0A8J7PIQ2</accession>
<dbReference type="AlphaFoldDB" id="A0A8J7PIQ2"/>
<keyword evidence="2" id="KW-1133">Transmembrane helix</keyword>
<name>A0A8J7PIQ2_9BACT</name>
<protein>
    <submittedName>
        <fullName evidence="3">Uncharacterized protein</fullName>
    </submittedName>
</protein>
<evidence type="ECO:0000256" key="2">
    <source>
        <dbReference type="SAM" id="Phobius"/>
    </source>
</evidence>
<feature type="region of interest" description="Disordered" evidence="1">
    <location>
        <begin position="125"/>
        <end position="189"/>
    </location>
</feature>